<dbReference type="SMART" id="SM00212">
    <property type="entry name" value="UBCc"/>
    <property type="match status" value="1"/>
</dbReference>
<keyword evidence="4" id="KW-0067">ATP-binding</keyword>
<evidence type="ECO:0000256" key="2">
    <source>
        <dbReference type="ARBA" id="ARBA00022786"/>
    </source>
</evidence>
<dbReference type="GO" id="GO:0005524">
    <property type="term" value="F:ATP binding"/>
    <property type="evidence" value="ECO:0007669"/>
    <property type="project" value="UniProtKB-UniRule"/>
</dbReference>
<organism evidence="6 7">
    <name type="scientific">Frankliniella fusca</name>
    <dbReference type="NCBI Taxonomy" id="407009"/>
    <lineage>
        <taxon>Eukaryota</taxon>
        <taxon>Metazoa</taxon>
        <taxon>Ecdysozoa</taxon>
        <taxon>Arthropoda</taxon>
        <taxon>Hexapoda</taxon>
        <taxon>Insecta</taxon>
        <taxon>Pterygota</taxon>
        <taxon>Neoptera</taxon>
        <taxon>Paraneoptera</taxon>
        <taxon>Thysanoptera</taxon>
        <taxon>Terebrantia</taxon>
        <taxon>Thripoidea</taxon>
        <taxon>Thripidae</taxon>
        <taxon>Frankliniella</taxon>
    </lineage>
</organism>
<keyword evidence="4" id="KW-0547">Nucleotide-binding</keyword>
<dbReference type="EMBL" id="JAHWGI010001108">
    <property type="protein sequence ID" value="KAK3922764.1"/>
    <property type="molecule type" value="Genomic_DNA"/>
</dbReference>
<evidence type="ECO:0000256" key="4">
    <source>
        <dbReference type="RuleBase" id="RU362109"/>
    </source>
</evidence>
<comment type="similarity">
    <text evidence="4">Belongs to the ubiquitin-conjugating enzyme family.</text>
</comment>
<accession>A0AAE1HK24</accession>
<feature type="non-terminal residue" evidence="6">
    <location>
        <position position="1"/>
    </location>
</feature>
<evidence type="ECO:0000259" key="5">
    <source>
        <dbReference type="PROSITE" id="PS50127"/>
    </source>
</evidence>
<proteinExistence type="inferred from homology"/>
<dbReference type="InterPro" id="IPR050113">
    <property type="entry name" value="Ub_conjugating_enzyme"/>
</dbReference>
<sequence>RQFFSSVFRTLDLGLAMAMTGNRVLKDIKLLLENPVVGVVIVDDIENPMNFDAFITGPEGTGYDGGIFKVDVDVPAQFPMKPPSIHFTTPIFHPNIADFDGYICLDLLDQEWYPSITIGNCLEAIHGLLSDPNPHSPLNGAAAQIYLHDREMYRKTCQTWTYHFANGSSPVQEYEAKIWRMMAQGKTKKAAISRLTDRRWEE</sequence>
<reference evidence="6" key="2">
    <citation type="journal article" date="2023" name="BMC Genomics">
        <title>Pest status, molecular evolution, and epigenetic factors derived from the genome assembly of Frankliniella fusca, a thysanopteran phytovirus vector.</title>
        <authorList>
            <person name="Catto M.A."/>
            <person name="Labadie P.E."/>
            <person name="Jacobson A.L."/>
            <person name="Kennedy G.G."/>
            <person name="Srinivasan R."/>
            <person name="Hunt B.G."/>
        </authorList>
    </citation>
    <scope>NUCLEOTIDE SEQUENCE</scope>
    <source>
        <strain evidence="6">PL_HMW_Pooled</strain>
    </source>
</reference>
<dbReference type="Pfam" id="PF00179">
    <property type="entry name" value="UQ_con"/>
    <property type="match status" value="1"/>
</dbReference>
<reference evidence="6" key="1">
    <citation type="submission" date="2021-07" db="EMBL/GenBank/DDBJ databases">
        <authorList>
            <person name="Catto M.A."/>
            <person name="Jacobson A."/>
            <person name="Kennedy G."/>
            <person name="Labadie P."/>
            <person name="Hunt B.G."/>
            <person name="Srinivasan R."/>
        </authorList>
    </citation>
    <scope>NUCLEOTIDE SEQUENCE</scope>
    <source>
        <strain evidence="6">PL_HMW_Pooled</strain>
        <tissue evidence="6">Head</tissue>
    </source>
</reference>
<evidence type="ECO:0000256" key="3">
    <source>
        <dbReference type="PROSITE-ProRule" id="PRU10133"/>
    </source>
</evidence>
<gene>
    <name evidence="6" type="ORF">KUF71_000166</name>
</gene>
<evidence type="ECO:0000313" key="6">
    <source>
        <dbReference type="EMBL" id="KAK3922764.1"/>
    </source>
</evidence>
<name>A0AAE1HK24_9NEOP</name>
<dbReference type="InterPro" id="IPR000608">
    <property type="entry name" value="UBC"/>
</dbReference>
<evidence type="ECO:0000256" key="1">
    <source>
        <dbReference type="ARBA" id="ARBA00022679"/>
    </source>
</evidence>
<keyword evidence="2 4" id="KW-0833">Ubl conjugation pathway</keyword>
<feature type="domain" description="UBC core" evidence="5">
    <location>
        <begin position="19"/>
        <end position="166"/>
    </location>
</feature>
<feature type="active site" description="Glycyl thioester intermediate" evidence="3">
    <location>
        <position position="104"/>
    </location>
</feature>
<dbReference type="PROSITE" id="PS50127">
    <property type="entry name" value="UBC_2"/>
    <property type="match status" value="1"/>
</dbReference>
<dbReference type="AlphaFoldDB" id="A0AAE1HK24"/>
<comment type="caution">
    <text evidence="6">The sequence shown here is derived from an EMBL/GenBank/DDBJ whole genome shotgun (WGS) entry which is preliminary data.</text>
</comment>
<evidence type="ECO:0000313" key="7">
    <source>
        <dbReference type="Proteomes" id="UP001219518"/>
    </source>
</evidence>
<dbReference type="PROSITE" id="PS00183">
    <property type="entry name" value="UBC_1"/>
    <property type="match status" value="1"/>
</dbReference>
<dbReference type="InterPro" id="IPR023313">
    <property type="entry name" value="UBQ-conjugating_AS"/>
</dbReference>
<dbReference type="PANTHER" id="PTHR24067">
    <property type="entry name" value="UBIQUITIN-CONJUGATING ENZYME E2"/>
    <property type="match status" value="1"/>
</dbReference>
<dbReference type="InterPro" id="IPR016135">
    <property type="entry name" value="UBQ-conjugating_enzyme/RWD"/>
</dbReference>
<keyword evidence="1" id="KW-0808">Transferase</keyword>
<dbReference type="Proteomes" id="UP001219518">
    <property type="component" value="Unassembled WGS sequence"/>
</dbReference>
<protein>
    <submittedName>
        <fullName evidence="6">SUMO-conjugating enzyme</fullName>
    </submittedName>
</protein>
<keyword evidence="7" id="KW-1185">Reference proteome</keyword>
<dbReference type="GO" id="GO:0016740">
    <property type="term" value="F:transferase activity"/>
    <property type="evidence" value="ECO:0007669"/>
    <property type="project" value="UniProtKB-KW"/>
</dbReference>
<dbReference type="SUPFAM" id="SSF54495">
    <property type="entry name" value="UBC-like"/>
    <property type="match status" value="1"/>
</dbReference>
<dbReference type="Gene3D" id="3.10.110.10">
    <property type="entry name" value="Ubiquitin Conjugating Enzyme"/>
    <property type="match status" value="1"/>
</dbReference>